<evidence type="ECO:0000313" key="2">
    <source>
        <dbReference type="EMBL" id="EAY08877.1"/>
    </source>
</evidence>
<dbReference type="Proteomes" id="UP000001542">
    <property type="component" value="Unassembled WGS sequence"/>
</dbReference>
<evidence type="ECO:0000313" key="3">
    <source>
        <dbReference type="Proteomes" id="UP000001542"/>
    </source>
</evidence>
<dbReference type="SUPFAM" id="SSF54928">
    <property type="entry name" value="RNA-binding domain, RBD"/>
    <property type="match status" value="1"/>
</dbReference>
<organism evidence="2 3">
    <name type="scientific">Trichomonas vaginalis (strain ATCC PRA-98 / G3)</name>
    <dbReference type="NCBI Taxonomy" id="412133"/>
    <lineage>
        <taxon>Eukaryota</taxon>
        <taxon>Metamonada</taxon>
        <taxon>Parabasalia</taxon>
        <taxon>Trichomonadida</taxon>
        <taxon>Trichomonadidae</taxon>
        <taxon>Trichomonas</taxon>
    </lineage>
</organism>
<evidence type="ECO:0000259" key="1">
    <source>
        <dbReference type="Pfam" id="PF00076"/>
    </source>
</evidence>
<dbReference type="VEuPathDB" id="TrichDB:TVAG_051120"/>
<dbReference type="VEuPathDB" id="TrichDB:TVAGG3_0982070"/>
<dbReference type="Pfam" id="PF00076">
    <property type="entry name" value="RRM_1"/>
    <property type="match status" value="1"/>
</dbReference>
<dbReference type="InterPro" id="IPR035979">
    <property type="entry name" value="RBD_domain_sf"/>
</dbReference>
<proteinExistence type="predicted"/>
<dbReference type="GO" id="GO:0003723">
    <property type="term" value="F:RNA binding"/>
    <property type="evidence" value="ECO:0007669"/>
    <property type="project" value="InterPro"/>
</dbReference>
<dbReference type="RefSeq" id="XP_001321100.1">
    <property type="nucleotide sequence ID" value="XM_001321065.1"/>
</dbReference>
<dbReference type="Gene3D" id="3.30.70.330">
    <property type="match status" value="1"/>
</dbReference>
<dbReference type="InterPro" id="IPR012677">
    <property type="entry name" value="Nucleotide-bd_a/b_plait_sf"/>
</dbReference>
<dbReference type="InterPro" id="IPR000504">
    <property type="entry name" value="RRM_dom"/>
</dbReference>
<feature type="domain" description="RRM" evidence="1">
    <location>
        <begin position="16"/>
        <end position="70"/>
    </location>
</feature>
<sequence length="129" mass="14826">MSVPLFMEPTAFSFSGLPKEYSLDALKSLFASQGDIRTMIISASHENGYVIYQTEAQLQRAFNELNRMEFPPGSGYCLNMIKCSIEEINFYIRLSDSSYSRIDLNEPQTSSDLYNVTRTEPPVFWREKL</sequence>
<keyword evidence="3" id="KW-1185">Reference proteome</keyword>
<gene>
    <name evidence="2" type="ORF">TVAG_051120</name>
</gene>
<dbReference type="SMR" id="A2EES1"/>
<dbReference type="AlphaFoldDB" id="A2EES1"/>
<dbReference type="KEGG" id="tva:4766786"/>
<dbReference type="CDD" id="cd00590">
    <property type="entry name" value="RRM_SF"/>
    <property type="match status" value="1"/>
</dbReference>
<protein>
    <recommendedName>
        <fullName evidence="1">RRM domain-containing protein</fullName>
    </recommendedName>
</protein>
<reference evidence="2" key="1">
    <citation type="submission" date="2006-10" db="EMBL/GenBank/DDBJ databases">
        <authorList>
            <person name="Amadeo P."/>
            <person name="Zhao Q."/>
            <person name="Wortman J."/>
            <person name="Fraser-Liggett C."/>
            <person name="Carlton J."/>
        </authorList>
    </citation>
    <scope>NUCLEOTIDE SEQUENCE</scope>
    <source>
        <strain evidence="2">G3</strain>
    </source>
</reference>
<name>A2EES1_TRIV3</name>
<dbReference type="InParanoid" id="A2EES1"/>
<reference evidence="2" key="2">
    <citation type="journal article" date="2007" name="Science">
        <title>Draft genome sequence of the sexually transmitted pathogen Trichomonas vaginalis.</title>
        <authorList>
            <person name="Carlton J.M."/>
            <person name="Hirt R.P."/>
            <person name="Silva J.C."/>
            <person name="Delcher A.L."/>
            <person name="Schatz M."/>
            <person name="Zhao Q."/>
            <person name="Wortman J.R."/>
            <person name="Bidwell S.L."/>
            <person name="Alsmark U.C.M."/>
            <person name="Besteiro S."/>
            <person name="Sicheritz-Ponten T."/>
            <person name="Noel C.J."/>
            <person name="Dacks J.B."/>
            <person name="Foster P.G."/>
            <person name="Simillion C."/>
            <person name="Van de Peer Y."/>
            <person name="Miranda-Saavedra D."/>
            <person name="Barton G.J."/>
            <person name="Westrop G.D."/>
            <person name="Mueller S."/>
            <person name="Dessi D."/>
            <person name="Fiori P.L."/>
            <person name="Ren Q."/>
            <person name="Paulsen I."/>
            <person name="Zhang H."/>
            <person name="Bastida-Corcuera F.D."/>
            <person name="Simoes-Barbosa A."/>
            <person name="Brown M.T."/>
            <person name="Hayes R.D."/>
            <person name="Mukherjee M."/>
            <person name="Okumura C.Y."/>
            <person name="Schneider R."/>
            <person name="Smith A.J."/>
            <person name="Vanacova S."/>
            <person name="Villalvazo M."/>
            <person name="Haas B.J."/>
            <person name="Pertea M."/>
            <person name="Feldblyum T.V."/>
            <person name="Utterback T.R."/>
            <person name="Shu C.L."/>
            <person name="Osoegawa K."/>
            <person name="de Jong P.J."/>
            <person name="Hrdy I."/>
            <person name="Horvathova L."/>
            <person name="Zubacova Z."/>
            <person name="Dolezal P."/>
            <person name="Malik S.B."/>
            <person name="Logsdon J.M. Jr."/>
            <person name="Henze K."/>
            <person name="Gupta A."/>
            <person name="Wang C.C."/>
            <person name="Dunne R.L."/>
            <person name="Upcroft J.A."/>
            <person name="Upcroft P."/>
            <person name="White O."/>
            <person name="Salzberg S.L."/>
            <person name="Tang P."/>
            <person name="Chiu C.-H."/>
            <person name="Lee Y.-S."/>
            <person name="Embley T.M."/>
            <person name="Coombs G.H."/>
            <person name="Mottram J.C."/>
            <person name="Tachezy J."/>
            <person name="Fraser-Liggett C.M."/>
            <person name="Johnson P.J."/>
        </authorList>
    </citation>
    <scope>NUCLEOTIDE SEQUENCE [LARGE SCALE GENOMIC DNA]</scope>
    <source>
        <strain evidence="2">G3</strain>
    </source>
</reference>
<dbReference type="EMBL" id="DS113369">
    <property type="protein sequence ID" value="EAY08877.1"/>
    <property type="molecule type" value="Genomic_DNA"/>
</dbReference>
<accession>A2EES1</accession>